<evidence type="ECO:0000313" key="3">
    <source>
        <dbReference type="Proteomes" id="UP000675880"/>
    </source>
</evidence>
<organism evidence="2 3">
    <name type="scientific">Nitrospira defluvii</name>
    <dbReference type="NCBI Taxonomy" id="330214"/>
    <lineage>
        <taxon>Bacteria</taxon>
        <taxon>Pseudomonadati</taxon>
        <taxon>Nitrospirota</taxon>
        <taxon>Nitrospiria</taxon>
        <taxon>Nitrospirales</taxon>
        <taxon>Nitrospiraceae</taxon>
        <taxon>Nitrospira</taxon>
    </lineage>
</organism>
<dbReference type="RefSeq" id="WP_213043988.1">
    <property type="nucleotide sequence ID" value="NZ_CAJNBJ010000020.1"/>
</dbReference>
<proteinExistence type="predicted"/>
<sequence length="266" mass="30836">MPGMRTFVRSLPTLFPDELVASMCARLIDRLRVDGLVVFRTLFGVPYPRISWDLPRYLDHLGNILPSHYELDYYDLLEQHTLFPFFRIFTPSVMLPTFGVNSHRPDLLHPDQAARHVPTVLRYCPSCADNDRLLHGERYWHRSHQLPGVYVCVRHEMFLEPTTIELWCLSGPECEKASAERVLYGGQGRLINPSLTDHLEMLRIARIMVELLNPQTAPTIIKEYGRQRLVHLSIEAYRLNLGDFVPPQRRVIPESFIGQAWTQHLG</sequence>
<accession>A0ABM8S7V8</accession>
<evidence type="ECO:0000313" key="2">
    <source>
        <dbReference type="EMBL" id="CAE6794041.1"/>
    </source>
</evidence>
<dbReference type="Pfam" id="PF06527">
    <property type="entry name" value="TniQ"/>
    <property type="match status" value="1"/>
</dbReference>
<name>A0ABM8S7V8_9BACT</name>
<evidence type="ECO:0000259" key="1">
    <source>
        <dbReference type="Pfam" id="PF06527"/>
    </source>
</evidence>
<dbReference type="InterPro" id="IPR009492">
    <property type="entry name" value="TniQ"/>
</dbReference>
<keyword evidence="3" id="KW-1185">Reference proteome</keyword>
<dbReference type="Proteomes" id="UP000675880">
    <property type="component" value="Unassembled WGS sequence"/>
</dbReference>
<feature type="domain" description="TniQ" evidence="1">
    <location>
        <begin position="12"/>
        <end position="159"/>
    </location>
</feature>
<gene>
    <name evidence="2" type="ORF">NSPZN2_70004</name>
</gene>
<protein>
    <recommendedName>
        <fullName evidence="1">TniQ domain-containing protein</fullName>
    </recommendedName>
</protein>
<reference evidence="2 3" key="1">
    <citation type="submission" date="2021-02" db="EMBL/GenBank/DDBJ databases">
        <authorList>
            <person name="Han P."/>
        </authorList>
    </citation>
    <scope>NUCLEOTIDE SEQUENCE [LARGE SCALE GENOMIC DNA]</scope>
    <source>
        <strain evidence="2">Candidatus Nitrospira sp. ZN2</strain>
    </source>
</reference>
<comment type="caution">
    <text evidence="2">The sequence shown here is derived from an EMBL/GenBank/DDBJ whole genome shotgun (WGS) entry which is preliminary data.</text>
</comment>
<dbReference type="EMBL" id="CAJNBJ010000020">
    <property type="protein sequence ID" value="CAE6794041.1"/>
    <property type="molecule type" value="Genomic_DNA"/>
</dbReference>